<reference evidence="1 2" key="1">
    <citation type="submission" date="2019-03" db="EMBL/GenBank/DDBJ databases">
        <title>Genomic Encyclopedia of Type Strains, Phase III (KMG-III): the genomes of soil and plant-associated and newly described type strains.</title>
        <authorList>
            <person name="Whitman W."/>
        </authorList>
    </citation>
    <scope>NUCLEOTIDE SEQUENCE [LARGE SCALE GENOMIC DNA]</scope>
    <source>
        <strain evidence="1 2">CGMCC 1.7002</strain>
    </source>
</reference>
<proteinExistence type="predicted"/>
<sequence>MACLLGAHAGCNFRGYCNSFVESRNDTSNNGQSMDRILQFGVIIVTLL</sequence>
<accession>A0A4R6VSA0</accession>
<protein>
    <submittedName>
        <fullName evidence="1">Uncharacterized protein</fullName>
    </submittedName>
</protein>
<gene>
    <name evidence="1" type="ORF">ATL17_0919</name>
</gene>
<keyword evidence="2" id="KW-1185">Reference proteome</keyword>
<evidence type="ECO:0000313" key="1">
    <source>
        <dbReference type="EMBL" id="TDQ66913.1"/>
    </source>
</evidence>
<dbReference type="AlphaFoldDB" id="A0A4R6VSA0"/>
<organism evidence="1 2">
    <name type="scientific">Maritalea mobilis</name>
    <dbReference type="NCBI Taxonomy" id="483324"/>
    <lineage>
        <taxon>Bacteria</taxon>
        <taxon>Pseudomonadati</taxon>
        <taxon>Pseudomonadota</taxon>
        <taxon>Alphaproteobacteria</taxon>
        <taxon>Hyphomicrobiales</taxon>
        <taxon>Devosiaceae</taxon>
        <taxon>Maritalea</taxon>
    </lineage>
</organism>
<dbReference type="Proteomes" id="UP000295391">
    <property type="component" value="Unassembled WGS sequence"/>
</dbReference>
<name>A0A4R6VSA0_9HYPH</name>
<evidence type="ECO:0000313" key="2">
    <source>
        <dbReference type="Proteomes" id="UP000295391"/>
    </source>
</evidence>
<comment type="caution">
    <text evidence="1">The sequence shown here is derived from an EMBL/GenBank/DDBJ whole genome shotgun (WGS) entry which is preliminary data.</text>
</comment>
<dbReference type="EMBL" id="SNYR01000001">
    <property type="protein sequence ID" value="TDQ66913.1"/>
    <property type="molecule type" value="Genomic_DNA"/>
</dbReference>